<feature type="region of interest" description="Disordered" evidence="1">
    <location>
        <begin position="310"/>
        <end position="365"/>
    </location>
</feature>
<dbReference type="EMBL" id="CP053418">
    <property type="protein sequence ID" value="QJW85621.1"/>
    <property type="molecule type" value="Genomic_DNA"/>
</dbReference>
<organism evidence="2 3">
    <name type="scientific">Ramlibacter terrae</name>
    <dbReference type="NCBI Taxonomy" id="2732511"/>
    <lineage>
        <taxon>Bacteria</taxon>
        <taxon>Pseudomonadati</taxon>
        <taxon>Pseudomonadota</taxon>
        <taxon>Betaproteobacteria</taxon>
        <taxon>Burkholderiales</taxon>
        <taxon>Comamonadaceae</taxon>
        <taxon>Ramlibacter</taxon>
    </lineage>
</organism>
<proteinExistence type="predicted"/>
<accession>A0ABX6P9K4</accession>
<name>A0ABX6P9K4_9BURK</name>
<sequence length="365" mass="37448">MSSTLTPAATPLARQARERFVAHMEGVLPELSEAVRTALAESMHTAQSSRDMHARRDALMDFEKEAARWADATVRAWRRAIVPPTATGRVRMQLQSLELIGDDVVENKILSSRLAMAVQEKAVWDLNDLRLRITHLEGGEDLATEDVLRPEALAQLMVEQWMACKLSRETRAAAKDIIALHVTPRAVQGYRDVNEFLIGRGVLPEIDLSARVKRPPSSPTRPGSVGGRATMTAAAMAAMARPRRRILAAATRAATVASQAATRAAAAAATPAPPADGQAGGGYAGAPGGGYPGGGGGGGGGGQAGGYGGYGGRGGPAGPQGPGGAGAAGGGSPTARGGVADETRMMTNTTPLARAGRGPPASSAS</sequence>
<reference evidence="2 3" key="1">
    <citation type="submission" date="2020-05" db="EMBL/GenBank/DDBJ databases">
        <title>Ramlibacter rhizophilus sp. nov., isolated from rhizosphere soil of national flower Mugunghwa from South Korea.</title>
        <authorList>
            <person name="Zheng-Fei Y."/>
            <person name="Huan T."/>
        </authorList>
    </citation>
    <scope>NUCLEOTIDE SEQUENCE [LARGE SCALE GENOMIC DNA]</scope>
    <source>
        <strain evidence="2 3">H242</strain>
    </source>
</reference>
<protein>
    <submittedName>
        <fullName evidence="2">DUF1631 family protein</fullName>
    </submittedName>
</protein>
<evidence type="ECO:0000256" key="1">
    <source>
        <dbReference type="SAM" id="MobiDB-lite"/>
    </source>
</evidence>
<gene>
    <name evidence="2" type="ORF">HK414_27270</name>
</gene>
<evidence type="ECO:0000313" key="2">
    <source>
        <dbReference type="EMBL" id="QJW85621.1"/>
    </source>
</evidence>
<dbReference type="Proteomes" id="UP000500826">
    <property type="component" value="Chromosome"/>
</dbReference>
<dbReference type="InterPro" id="IPR012434">
    <property type="entry name" value="DUF1631"/>
</dbReference>
<keyword evidence="3" id="KW-1185">Reference proteome</keyword>
<evidence type="ECO:0000313" key="3">
    <source>
        <dbReference type="Proteomes" id="UP000500826"/>
    </source>
</evidence>
<dbReference type="Pfam" id="PF07793">
    <property type="entry name" value="DUF1631"/>
    <property type="match status" value="1"/>
</dbReference>
<feature type="compositionally biased region" description="Gly residues" evidence="1">
    <location>
        <begin position="310"/>
        <end position="332"/>
    </location>
</feature>